<dbReference type="Proteomes" id="UP000011607">
    <property type="component" value="Unassembled WGS sequence"/>
</dbReference>
<evidence type="ECO:0000313" key="3">
    <source>
        <dbReference type="Proteomes" id="UP000011607"/>
    </source>
</evidence>
<proteinExistence type="predicted"/>
<comment type="caution">
    <text evidence="2">The sequence shown here is derived from an EMBL/GenBank/DDBJ whole genome shotgun (WGS) entry which is preliminary data.</text>
</comment>
<evidence type="ECO:0000256" key="1">
    <source>
        <dbReference type="SAM" id="MobiDB-lite"/>
    </source>
</evidence>
<dbReference type="STRING" id="1227454.C446_12939"/>
<protein>
    <recommendedName>
        <fullName evidence="4">Dihydrodipicolinate synthase</fullName>
    </recommendedName>
</protein>
<accession>M0LTD4</accession>
<keyword evidence="3" id="KW-1185">Reference proteome</keyword>
<gene>
    <name evidence="2" type="ORF">C446_12939</name>
</gene>
<evidence type="ECO:0008006" key="4">
    <source>
        <dbReference type="Google" id="ProtNLM"/>
    </source>
</evidence>
<dbReference type="AlphaFoldDB" id="M0LTD4"/>
<reference evidence="2 3" key="1">
    <citation type="journal article" date="2014" name="PLoS Genet.">
        <title>Phylogenetically driven sequencing of extremely halophilic archaea reveals strategies for static and dynamic osmo-response.</title>
        <authorList>
            <person name="Becker E.A."/>
            <person name="Seitzer P.M."/>
            <person name="Tritt A."/>
            <person name="Larsen D."/>
            <person name="Krusor M."/>
            <person name="Yao A.I."/>
            <person name="Wu D."/>
            <person name="Madern D."/>
            <person name="Eisen J.A."/>
            <person name="Darling A.E."/>
            <person name="Facciotti M.T."/>
        </authorList>
    </citation>
    <scope>NUCLEOTIDE SEQUENCE [LARGE SCALE GENOMIC DNA]</scope>
    <source>
        <strain evidence="2 3">JCM 10879</strain>
    </source>
</reference>
<dbReference type="PATRIC" id="fig|1227454.3.peg.2652"/>
<dbReference type="EMBL" id="AOMA01000125">
    <property type="protein sequence ID" value="EMA35370.1"/>
    <property type="molecule type" value="Genomic_DNA"/>
</dbReference>
<organism evidence="2 3">
    <name type="scientific">Halobiforma nitratireducens JCM 10879</name>
    <dbReference type="NCBI Taxonomy" id="1227454"/>
    <lineage>
        <taxon>Archaea</taxon>
        <taxon>Methanobacteriati</taxon>
        <taxon>Methanobacteriota</taxon>
        <taxon>Stenosarchaea group</taxon>
        <taxon>Halobacteria</taxon>
        <taxon>Halobacteriales</taxon>
        <taxon>Natrialbaceae</taxon>
        <taxon>Halobiforma</taxon>
    </lineage>
</organism>
<feature type="region of interest" description="Disordered" evidence="1">
    <location>
        <begin position="31"/>
        <end position="55"/>
    </location>
</feature>
<sequence length="110" mass="11810">MNFRLRRALAGITCPLVTPFDVDGEVDETLTPLSDLGDHPLAGGTKRRTPLRSAVSEPVEACGEDVFTPETNAAVAYPDVGSDDAVRRPLVEVPQNRSRIEAAVVPLLET</sequence>
<name>M0LTD4_9EURY</name>
<evidence type="ECO:0000313" key="2">
    <source>
        <dbReference type="EMBL" id="EMA35370.1"/>
    </source>
</evidence>
<dbReference type="OrthoDB" id="350860at2157"/>
<dbReference type="RefSeq" id="WP_006673493.1">
    <property type="nucleotide sequence ID" value="NZ_AOMA01000125.1"/>
</dbReference>